<dbReference type="EMBL" id="GU942959">
    <property type="protein sequence ID" value="ADD92967.1"/>
    <property type="molecule type" value="Genomic_DNA"/>
</dbReference>
<feature type="domain" description="Proliferating cell nuclear antigen PCNA C-terminal" evidence="1">
    <location>
        <begin position="35"/>
        <end position="153"/>
    </location>
</feature>
<dbReference type="Pfam" id="PF02747">
    <property type="entry name" value="PCNA_C"/>
    <property type="match status" value="1"/>
</dbReference>
<accession>D6PB66</accession>
<dbReference type="Gene3D" id="3.70.10.10">
    <property type="match status" value="1"/>
</dbReference>
<sequence length="159" mass="17068">MAYTADTGVLTLNLGKIDRNIRPLDASTVNSPNLPSIDIPSSIEMDGAALAQALRAAKQVGDLVNLSIDASSFTVHVQGQTDSVTVSFEKDELQSLTCANPARSQYSLTYLVPLSKVFSSLGTVKLGFGESFPLRLEFSFNDGAGEVVYFLAPRVETDY</sequence>
<dbReference type="GO" id="GO:0006275">
    <property type="term" value="P:regulation of DNA replication"/>
    <property type="evidence" value="ECO:0007669"/>
    <property type="project" value="InterPro"/>
</dbReference>
<dbReference type="AlphaFoldDB" id="D6PB66"/>
<name>D6PB66_9ARCH</name>
<reference evidence="2" key="1">
    <citation type="journal article" date="2010" name="ISME J.">
        <title>Metagenome of the Mediterranean deep chlorophyll maximum studied by direct and fosmid library 454 pyrosequencing.</title>
        <authorList>
            <person name="Ghai R."/>
            <person name="Martin-Cuadrado A.B."/>
            <person name="Molto A.G."/>
            <person name="Heredia I.G."/>
            <person name="Cabrera R."/>
            <person name="Martin J."/>
            <person name="Verdu M."/>
            <person name="Deschamps P."/>
            <person name="Moreira D."/>
            <person name="Lopez-Garcia P."/>
            <person name="Mira A."/>
            <person name="Rodriguez-Valera F."/>
        </authorList>
    </citation>
    <scope>NUCLEOTIDE SEQUENCE</scope>
</reference>
<evidence type="ECO:0000259" key="1">
    <source>
        <dbReference type="Pfam" id="PF02747"/>
    </source>
</evidence>
<dbReference type="InterPro" id="IPR022649">
    <property type="entry name" value="Pr_cel_nuc_antig_C"/>
</dbReference>
<proteinExistence type="predicted"/>
<dbReference type="SUPFAM" id="SSF55979">
    <property type="entry name" value="DNA clamp"/>
    <property type="match status" value="1"/>
</dbReference>
<dbReference type="InterPro" id="IPR046938">
    <property type="entry name" value="DNA_clamp_sf"/>
</dbReference>
<organism evidence="2">
    <name type="scientific">uncultured archaeon MedDCM-OCT-S04-C140</name>
    <dbReference type="NCBI Taxonomy" id="743085"/>
    <lineage>
        <taxon>Archaea</taxon>
        <taxon>environmental samples</taxon>
    </lineage>
</organism>
<protein>
    <submittedName>
        <fullName evidence="2">Monomeric archaeal DNA polymerase sliding clamp</fullName>
    </submittedName>
</protein>
<dbReference type="GO" id="GO:0003677">
    <property type="term" value="F:DNA binding"/>
    <property type="evidence" value="ECO:0007669"/>
    <property type="project" value="InterPro"/>
</dbReference>
<evidence type="ECO:0000313" key="2">
    <source>
        <dbReference type="EMBL" id="ADD92967.1"/>
    </source>
</evidence>